<feature type="transmembrane region" description="Helical" evidence="2">
    <location>
        <begin position="47"/>
        <end position="65"/>
    </location>
</feature>
<evidence type="ECO:0000313" key="5">
    <source>
        <dbReference type="Proteomes" id="UP000679126"/>
    </source>
</evidence>
<feature type="transmembrane region" description="Helical" evidence="2">
    <location>
        <begin position="74"/>
        <end position="94"/>
    </location>
</feature>
<keyword evidence="2" id="KW-1133">Transmembrane helix</keyword>
<evidence type="ECO:0000259" key="3">
    <source>
        <dbReference type="Pfam" id="PF06580"/>
    </source>
</evidence>
<dbReference type="Pfam" id="PF06580">
    <property type="entry name" value="His_kinase"/>
    <property type="match status" value="1"/>
</dbReference>
<keyword evidence="2" id="KW-0472">Membrane</keyword>
<protein>
    <submittedName>
        <fullName evidence="4">Sensor histidine kinase</fullName>
    </submittedName>
</protein>
<dbReference type="InterPro" id="IPR036890">
    <property type="entry name" value="HATPase_C_sf"/>
</dbReference>
<dbReference type="EMBL" id="JAGHKP010000001">
    <property type="protein sequence ID" value="MBO9151037.1"/>
    <property type="molecule type" value="Genomic_DNA"/>
</dbReference>
<dbReference type="InterPro" id="IPR050640">
    <property type="entry name" value="Bact_2-comp_sensor_kinase"/>
</dbReference>
<dbReference type="PANTHER" id="PTHR34220">
    <property type="entry name" value="SENSOR HISTIDINE KINASE YPDA"/>
    <property type="match status" value="1"/>
</dbReference>
<keyword evidence="5" id="KW-1185">Reference proteome</keyword>
<accession>A0ABS3Y8N1</accession>
<evidence type="ECO:0000256" key="1">
    <source>
        <dbReference type="SAM" id="Coils"/>
    </source>
</evidence>
<keyword evidence="4" id="KW-0808">Transferase</keyword>
<evidence type="ECO:0000313" key="4">
    <source>
        <dbReference type="EMBL" id="MBO9151037.1"/>
    </source>
</evidence>
<keyword evidence="2" id="KW-0812">Transmembrane</keyword>
<evidence type="ECO:0000256" key="2">
    <source>
        <dbReference type="SAM" id="Phobius"/>
    </source>
</evidence>
<name>A0ABS3Y8N1_9BACT</name>
<sequence length="440" mass="50366">MISIRNIFRNKLVLVAAHVAAWLCLFLFPFFVYRIRVEDHSFYVKEVINTLFIIGLFYLNIYVLIPRFFTLKKIGIYIGFVLLSLLFIGVQQALVEYQFMKRMIAYRMGNTVELSTPPGMLLPARGKVMIAGGGIIDEGGPALHIAYASPGWRKHALINDYRSARPVIIGMKFDSARLADTASLAPALPFGDTMFIRHFFFPEVFRKSATFTLLMLFMSGFIKIGLEWFKSEKQREQLKLANLNAELKFLKSQINPHFLFNSLNTIYSLAHRSSPETEHALVKLSNILRYMIYQSNEDKVQLGSELRYLQDYIDIQRLRMTRNIPVEFSQEGDTAGLEIAPMLLIPFVENAFKHGISYKEESFINIRLHVEPGGIVHLVVRNRLFKQRVAEKGGVGLNNALKRLSLLYHDAHTITVREHGDEYIADLKIALKHDEVFSAG</sequence>
<feature type="transmembrane region" description="Helical" evidence="2">
    <location>
        <begin position="12"/>
        <end position="35"/>
    </location>
</feature>
<dbReference type="GO" id="GO:0016301">
    <property type="term" value="F:kinase activity"/>
    <property type="evidence" value="ECO:0007669"/>
    <property type="project" value="UniProtKB-KW"/>
</dbReference>
<keyword evidence="4" id="KW-0418">Kinase</keyword>
<dbReference type="InterPro" id="IPR010559">
    <property type="entry name" value="Sig_transdc_His_kin_internal"/>
</dbReference>
<dbReference type="RefSeq" id="WP_209142842.1">
    <property type="nucleotide sequence ID" value="NZ_JAGHKP010000001.1"/>
</dbReference>
<gene>
    <name evidence="4" type="ORF">J7I43_02390</name>
</gene>
<reference evidence="5" key="1">
    <citation type="submission" date="2021-03" db="EMBL/GenBank/DDBJ databases">
        <title>Assistant Professor.</title>
        <authorList>
            <person name="Huq M.A."/>
        </authorList>
    </citation>
    <scope>NUCLEOTIDE SEQUENCE [LARGE SCALE GENOMIC DNA]</scope>
    <source>
        <strain evidence="5">MAH-28</strain>
    </source>
</reference>
<keyword evidence="1" id="KW-0175">Coiled coil</keyword>
<organism evidence="4 5">
    <name type="scientific">Chitinophaga chungangae</name>
    <dbReference type="NCBI Taxonomy" id="2821488"/>
    <lineage>
        <taxon>Bacteria</taxon>
        <taxon>Pseudomonadati</taxon>
        <taxon>Bacteroidota</taxon>
        <taxon>Chitinophagia</taxon>
        <taxon>Chitinophagales</taxon>
        <taxon>Chitinophagaceae</taxon>
        <taxon>Chitinophaga</taxon>
    </lineage>
</organism>
<dbReference type="SUPFAM" id="SSF55874">
    <property type="entry name" value="ATPase domain of HSP90 chaperone/DNA topoisomerase II/histidine kinase"/>
    <property type="match status" value="1"/>
</dbReference>
<proteinExistence type="predicted"/>
<dbReference type="Proteomes" id="UP000679126">
    <property type="component" value="Unassembled WGS sequence"/>
</dbReference>
<comment type="caution">
    <text evidence="4">The sequence shown here is derived from an EMBL/GenBank/DDBJ whole genome shotgun (WGS) entry which is preliminary data.</text>
</comment>
<feature type="coiled-coil region" evidence="1">
    <location>
        <begin position="226"/>
        <end position="253"/>
    </location>
</feature>
<dbReference type="PANTHER" id="PTHR34220:SF7">
    <property type="entry name" value="SENSOR HISTIDINE KINASE YPDA"/>
    <property type="match status" value="1"/>
</dbReference>
<feature type="domain" description="Signal transduction histidine kinase internal region" evidence="3">
    <location>
        <begin position="245"/>
        <end position="322"/>
    </location>
</feature>